<proteinExistence type="predicted"/>
<organism evidence="1 2">
    <name type="scientific">Marinactinospora rubrisoli</name>
    <dbReference type="NCBI Taxonomy" id="2715399"/>
    <lineage>
        <taxon>Bacteria</taxon>
        <taxon>Bacillati</taxon>
        <taxon>Actinomycetota</taxon>
        <taxon>Actinomycetes</taxon>
        <taxon>Streptosporangiales</taxon>
        <taxon>Nocardiopsidaceae</taxon>
        <taxon>Marinactinospora</taxon>
    </lineage>
</organism>
<dbReference type="RefSeq" id="WP_379873435.1">
    <property type="nucleotide sequence ID" value="NZ_JBHTBH010000014.1"/>
</dbReference>
<comment type="caution">
    <text evidence="1">The sequence shown here is derived from an EMBL/GenBank/DDBJ whole genome shotgun (WGS) entry which is preliminary data.</text>
</comment>
<sequence>MTLAAKIAAQRMRRVYRAAVAAQAADSLARTPRGWTWQGAPMDARTPGQVIAALMTEHGLSSSAALHAIGHAQQRAAREQRGWAGPR</sequence>
<reference evidence="2" key="1">
    <citation type="journal article" date="2019" name="Int. J. Syst. Evol. Microbiol.">
        <title>The Global Catalogue of Microorganisms (GCM) 10K type strain sequencing project: providing services to taxonomists for standard genome sequencing and annotation.</title>
        <authorList>
            <consortium name="The Broad Institute Genomics Platform"/>
            <consortium name="The Broad Institute Genome Sequencing Center for Infectious Disease"/>
            <person name="Wu L."/>
            <person name="Ma J."/>
        </authorList>
    </citation>
    <scope>NUCLEOTIDE SEQUENCE [LARGE SCALE GENOMIC DNA]</scope>
    <source>
        <strain evidence="2">CGMCC 4.7382</strain>
    </source>
</reference>
<accession>A0ABW2KN28</accession>
<name>A0ABW2KN28_9ACTN</name>
<evidence type="ECO:0000313" key="2">
    <source>
        <dbReference type="Proteomes" id="UP001596540"/>
    </source>
</evidence>
<evidence type="ECO:0000313" key="1">
    <source>
        <dbReference type="EMBL" id="MFC7330788.1"/>
    </source>
</evidence>
<gene>
    <name evidence="1" type="ORF">ACFQRF_23935</name>
</gene>
<dbReference type="Proteomes" id="UP001596540">
    <property type="component" value="Unassembled WGS sequence"/>
</dbReference>
<dbReference type="EMBL" id="JBHTBH010000014">
    <property type="protein sequence ID" value="MFC7330788.1"/>
    <property type="molecule type" value="Genomic_DNA"/>
</dbReference>
<protein>
    <submittedName>
        <fullName evidence="1">Uncharacterized protein</fullName>
    </submittedName>
</protein>
<keyword evidence="2" id="KW-1185">Reference proteome</keyword>